<feature type="region of interest" description="Disordered" evidence="1">
    <location>
        <begin position="1040"/>
        <end position="1084"/>
    </location>
</feature>
<organism evidence="2 3">
    <name type="scientific">Cystoisospora suis</name>
    <dbReference type="NCBI Taxonomy" id="483139"/>
    <lineage>
        <taxon>Eukaryota</taxon>
        <taxon>Sar</taxon>
        <taxon>Alveolata</taxon>
        <taxon>Apicomplexa</taxon>
        <taxon>Conoidasida</taxon>
        <taxon>Coccidia</taxon>
        <taxon>Eucoccidiorida</taxon>
        <taxon>Eimeriorina</taxon>
        <taxon>Sarcocystidae</taxon>
        <taxon>Cystoisospora</taxon>
    </lineage>
</organism>
<feature type="compositionally biased region" description="Polar residues" evidence="1">
    <location>
        <begin position="739"/>
        <end position="751"/>
    </location>
</feature>
<feature type="region of interest" description="Disordered" evidence="1">
    <location>
        <begin position="38"/>
        <end position="71"/>
    </location>
</feature>
<feature type="compositionally biased region" description="Polar residues" evidence="1">
    <location>
        <begin position="248"/>
        <end position="261"/>
    </location>
</feature>
<feature type="region of interest" description="Disordered" evidence="1">
    <location>
        <begin position="666"/>
        <end position="697"/>
    </location>
</feature>
<dbReference type="VEuPathDB" id="ToxoDB:CSUI_010296"/>
<keyword evidence="3" id="KW-1185">Reference proteome</keyword>
<feature type="compositionally biased region" description="Polar residues" evidence="1">
    <location>
        <begin position="1449"/>
        <end position="1463"/>
    </location>
</feature>
<reference evidence="2 3" key="1">
    <citation type="journal article" date="2017" name="Int. J. Parasitol.">
        <title>The genome of the protozoan parasite Cystoisospora suis and a reverse vaccinology approach to identify vaccine candidates.</title>
        <authorList>
            <person name="Palmieri N."/>
            <person name="Shrestha A."/>
            <person name="Ruttkowski B."/>
            <person name="Beck T."/>
            <person name="Vogl C."/>
            <person name="Tomley F."/>
            <person name="Blake D.P."/>
            <person name="Joachim A."/>
        </authorList>
    </citation>
    <scope>NUCLEOTIDE SEQUENCE [LARGE SCALE GENOMIC DNA]</scope>
    <source>
        <strain evidence="2 3">Wien I</strain>
    </source>
</reference>
<feature type="region of interest" description="Disordered" evidence="1">
    <location>
        <begin position="198"/>
        <end position="279"/>
    </location>
</feature>
<evidence type="ECO:0000313" key="2">
    <source>
        <dbReference type="EMBL" id="PHJ15891.1"/>
    </source>
</evidence>
<feature type="compositionally biased region" description="Polar residues" evidence="1">
    <location>
        <begin position="979"/>
        <end position="989"/>
    </location>
</feature>
<dbReference type="RefSeq" id="XP_067917623.1">
    <property type="nucleotide sequence ID" value="XM_068070401.1"/>
</dbReference>
<feature type="compositionally biased region" description="Basic and acidic residues" evidence="1">
    <location>
        <begin position="721"/>
        <end position="730"/>
    </location>
</feature>
<evidence type="ECO:0000313" key="3">
    <source>
        <dbReference type="Proteomes" id="UP000221165"/>
    </source>
</evidence>
<dbReference type="OrthoDB" id="10693294at2759"/>
<feature type="compositionally biased region" description="Polar residues" evidence="1">
    <location>
        <begin position="629"/>
        <end position="647"/>
    </location>
</feature>
<feature type="region of interest" description="Disordered" evidence="1">
    <location>
        <begin position="629"/>
        <end position="648"/>
    </location>
</feature>
<feature type="region of interest" description="Disordered" evidence="1">
    <location>
        <begin position="947"/>
        <end position="1006"/>
    </location>
</feature>
<feature type="compositionally biased region" description="Polar residues" evidence="1">
    <location>
        <begin position="48"/>
        <end position="61"/>
    </location>
</feature>
<feature type="region of interest" description="Disordered" evidence="1">
    <location>
        <begin position="531"/>
        <end position="576"/>
    </location>
</feature>
<feature type="compositionally biased region" description="Polar residues" evidence="1">
    <location>
        <begin position="1379"/>
        <end position="1393"/>
    </location>
</feature>
<feature type="region of interest" description="Disordered" evidence="1">
    <location>
        <begin position="330"/>
        <end position="358"/>
    </location>
</feature>
<dbReference type="EMBL" id="MIGC01007065">
    <property type="protein sequence ID" value="PHJ15891.1"/>
    <property type="molecule type" value="Genomic_DNA"/>
</dbReference>
<accession>A0A2C6JC71</accession>
<feature type="compositionally biased region" description="Basic and acidic residues" evidence="1">
    <location>
        <begin position="947"/>
        <end position="965"/>
    </location>
</feature>
<evidence type="ECO:0000256" key="1">
    <source>
        <dbReference type="SAM" id="MobiDB-lite"/>
    </source>
</evidence>
<dbReference type="Proteomes" id="UP000221165">
    <property type="component" value="Unassembled WGS sequence"/>
</dbReference>
<protein>
    <submittedName>
        <fullName evidence="2">Agap005082-related protein</fullName>
    </submittedName>
</protein>
<feature type="region of interest" description="Disordered" evidence="1">
    <location>
        <begin position="1368"/>
        <end position="1410"/>
    </location>
</feature>
<gene>
    <name evidence="2" type="ORF">CSUI_010296</name>
</gene>
<feature type="compositionally biased region" description="Polar residues" evidence="1">
    <location>
        <begin position="680"/>
        <end position="691"/>
    </location>
</feature>
<name>A0A2C6JC71_9APIC</name>
<feature type="region of interest" description="Disordered" evidence="1">
    <location>
        <begin position="1429"/>
        <end position="1463"/>
    </location>
</feature>
<proteinExistence type="predicted"/>
<comment type="caution">
    <text evidence="2">The sequence shown here is derived from an EMBL/GenBank/DDBJ whole genome shotgun (WGS) entry which is preliminary data.</text>
</comment>
<sequence>MTSSPYPIPPSIAFYQAAKNAETWSRSSYGRRALGGKSIAGDCRARTQRQPATRSNNSGSDSAPHHAPRRRKTGEALLQDACPLDVMPSSDSDRALSRKCFSPSTRKRRWFPERECFSDVLQCGRQGRNQLQCKGTRTAESPTCGPAGDPLSVEERRLCAESYMAPGHPLQPSSPAVASGNSVCTGDDVEAAAGSTVMDVGKRPPSPRHRRVEETSKSLRTQRTPGHRELTRAFVEAAARQQHGIRRPSTSTISGSAHESLSASEGRGSPRRSSRSVQRPSDLLTVDLGGLALHSLPVLVCTFGLHASFQQACGGRHIGDAVATGRMSACGGGPMQSHGKDHTTATRKSQRKTDVEPAVLEGGVEHQGLRLTLMRVGVAFLTFADGIVSLTHPRGTAASRSGLMVRPQVRAESQEMDKQPLSKSSAVGFNRYVHSTTNSEVDLRAQPPLSKFTGALQGKEGFDERLSREGDRFIKGEAGRPLTHGFRLSHTARVDWLSTATKRTVVEGFTMRLGAQLLVVQPERTELFTSARQAPGGSHPCGGHESGNEGQGSTGTSTLRNLPDEVNTSGGGRIHNYSSLVPDETASLITTDGKVLTQPPQQRRCSLVGLPSLRSSVCRSSFRANASCSSRGSLAVGDTSSVMTSPERQGRMSLLKLSHAWKQVQLKKEPESGIDRIASASRSNSDSTTGESTRRWVSRGDSLTDTLLFEDDDVSIPPERPIAEEQHYDGTDQDEPPIGTSQAKAGVTSTDGQEMKQRVALSADVDIDPVFVTLSGDDFANFSAVFALFSAFLSHLSAPSSELAQPPCASEHADNTVSVPITGEEPAWSVLTQSPIVRHTDENSAQAPRHLSTRVSRWSMRENRLSAGNPGTQAGHLRDESRSIEIFHGSRFLSTTTYRGGRFQSLPPPASTRAKTFLRNASRVRNHCDCGPWKSEGDSVTLLDATERKQDVTKPTEGGADREKSFFVSSPARKGSGGASDTETLTLSQRGRFPGLASSGRSRSREKRIMVASSLLPRRHPGSTQPVRNKLQLPGISLGLTTRRSGAASLSAEPRRRRRMRSVESGRRTSFLSAQEGKEGKSPIEKTVTDQPLECDEHADCSDHPQIQNGTMTDTQSTRFGCASSNRGSGSSTTKHCIHRSHWHRAADSYVRKERRRSGELHGLATLLPRSPGDGVLPDGTRLAAPNFTPEREFEQGHRRHENTSEQLPLCDYVWTVLAGVEGAVEMRIRAECVQVQVVSVRLSIEDLSATLLQGKDSLVFSFLHGSFDCVPHATRLPPFALSLRSRASRACAWPCQLDHTEAAFKRRQEPSLSPGGLSRVMPTWERSDPYPSCQTEQRQVGSMAFHIDELPSAPGVLLPSSRWSKRSVDLDTPATGFPAQQNGQRISRGSLQSEERSGGAYEGGQSGLIPLKLPVTNTLSACDLRHLESSPSRLASPGQPVGEGRSRSAATPSNGGTQSTGSLFTAKRLGVRVFGDSARGRHDQHLELQRQNQAEPPRMPLVLGKSKCGGAAAGDLVDRLDPRFTHAGVCAPRAFVCRLGLVVSLEVVHRSMMTEESVLEPWQWDVVLIHVSDISQLIGKVSGFAEVLPLMSGSGGTVATAEQSMSSSIARRWQLHHRFP</sequence>
<feature type="region of interest" description="Disordered" evidence="1">
    <location>
        <begin position="713"/>
        <end position="751"/>
    </location>
</feature>
<dbReference type="GeneID" id="94433612"/>